<evidence type="ECO:0000313" key="2">
    <source>
        <dbReference type="EMBL" id="SDN47893.1"/>
    </source>
</evidence>
<dbReference type="RefSeq" id="WP_245700746.1">
    <property type="nucleotide sequence ID" value="NZ_FNHE01000025.1"/>
</dbReference>
<dbReference type="AlphaFoldDB" id="A0A1H0BQT8"/>
<keyword evidence="1" id="KW-0812">Transmembrane</keyword>
<feature type="transmembrane region" description="Helical" evidence="1">
    <location>
        <begin position="216"/>
        <end position="235"/>
    </location>
</feature>
<feature type="transmembrane region" description="Helical" evidence="1">
    <location>
        <begin position="52"/>
        <end position="70"/>
    </location>
</feature>
<keyword evidence="1" id="KW-0472">Membrane</keyword>
<reference evidence="3" key="1">
    <citation type="submission" date="2016-10" db="EMBL/GenBank/DDBJ databases">
        <authorList>
            <person name="Varghese N."/>
            <person name="Submissions S."/>
        </authorList>
    </citation>
    <scope>NUCLEOTIDE SEQUENCE [LARGE SCALE GENOMIC DNA]</scope>
    <source>
        <strain evidence="3">DSM 45419</strain>
    </source>
</reference>
<dbReference type="Proteomes" id="UP000198680">
    <property type="component" value="Unassembled WGS sequence"/>
</dbReference>
<dbReference type="EMBL" id="FNHE01000025">
    <property type="protein sequence ID" value="SDN47893.1"/>
    <property type="molecule type" value="Genomic_DNA"/>
</dbReference>
<protein>
    <recommendedName>
        <fullName evidence="4">O-antigen ligase</fullName>
    </recommendedName>
</protein>
<organism evidence="2 3">
    <name type="scientific">Geodermatophilus siccatus</name>
    <dbReference type="NCBI Taxonomy" id="1137991"/>
    <lineage>
        <taxon>Bacteria</taxon>
        <taxon>Bacillati</taxon>
        <taxon>Actinomycetota</taxon>
        <taxon>Actinomycetes</taxon>
        <taxon>Geodermatophilales</taxon>
        <taxon>Geodermatophilaceae</taxon>
        <taxon>Geodermatophilus</taxon>
    </lineage>
</organism>
<feature type="transmembrane region" description="Helical" evidence="1">
    <location>
        <begin position="327"/>
        <end position="347"/>
    </location>
</feature>
<keyword evidence="1" id="KW-1133">Transmembrane helix</keyword>
<gene>
    <name evidence="2" type="ORF">SAMN05660642_04916</name>
</gene>
<feature type="transmembrane region" description="Helical" evidence="1">
    <location>
        <begin position="20"/>
        <end position="40"/>
    </location>
</feature>
<keyword evidence="3" id="KW-1185">Reference proteome</keyword>
<feature type="transmembrane region" description="Helical" evidence="1">
    <location>
        <begin position="292"/>
        <end position="315"/>
    </location>
</feature>
<dbReference type="STRING" id="1137991.SAMN05660642_04916"/>
<feature type="transmembrane region" description="Helical" evidence="1">
    <location>
        <begin position="108"/>
        <end position="128"/>
    </location>
</feature>
<name>A0A1H0BQT8_9ACTN</name>
<accession>A0A1H0BQT8</accession>
<feature type="transmembrane region" description="Helical" evidence="1">
    <location>
        <begin position="76"/>
        <end position="96"/>
    </location>
</feature>
<evidence type="ECO:0000256" key="1">
    <source>
        <dbReference type="SAM" id="Phobius"/>
    </source>
</evidence>
<proteinExistence type="predicted"/>
<evidence type="ECO:0008006" key="4">
    <source>
        <dbReference type="Google" id="ProtNLM"/>
    </source>
</evidence>
<evidence type="ECO:0000313" key="3">
    <source>
        <dbReference type="Proteomes" id="UP000198680"/>
    </source>
</evidence>
<sequence>MVASTVAWRRGDIFAGAVDPVVVVKGLLSLLALAIALVVVQTRGGHLRQLGTGTLWFLGIFMTVSAMGALTYGTLVTSAVLTFRLLVLGSTVFLLLRAAPALQVVGALVRSCAAIALLAAMTGVVMAGQEPRLEGGIPPAHPNELALLSSVVVVWVVARVVVERATWLEALTAVVLLGVVWATGSRTALIMLVVAVLAMTVLVRRPRAGLVVGTQCILAVGIIVVYWTGAIVSFGERAPDKGSTLESRFIAWSAARTWAESAWQAVFGGGLSVKLIPVKGQWWDQQLLDSTWVSALVQAGVLGLLVAVVWAIWVLRGVVRAPREHRVLFLGLFVFLVGRSLLESGLFDATPAFLLFVAVSVTVEGGSRSSLTDPSTPRTAAPA</sequence>